<evidence type="ECO:0000313" key="4">
    <source>
        <dbReference type="Proteomes" id="UP000799764"/>
    </source>
</evidence>
<proteinExistence type="predicted"/>
<keyword evidence="4" id="KW-1185">Reference proteome</keyword>
<keyword evidence="2" id="KW-1133">Transmembrane helix</keyword>
<sequence length="320" mass="35991">MATAEANISGNALQTHEASLSMNPTPEASSPAQQEAQHILEHLLTKLQEPHSKYHTRYGKWIQRHPNLVPFCMDCVRAPVWHALEKGSDYNAIKCIAGDFPWQTRGIYFDAVLLSSDPHAPTRLYIGQSTNLRLRISQHQKFRYRRDNPSLHYHALHKSDDNAYGTLIVLPSASMGNHRLPGMDNEALLLDVMEMWMCLVFRCLQGETVSTWLPEDVGGAGKLGALNVWCPVERWEGSRGEMVDLRGSGDWVVRDWGELKRGQWKERVMKELDLEERRDGKTVAPVAVAVETAPPWLYAVGGAVGGAAAMWLYLGRLRGR</sequence>
<reference evidence="3" key="1">
    <citation type="journal article" date="2020" name="Stud. Mycol.">
        <title>101 Dothideomycetes genomes: a test case for predicting lifestyles and emergence of pathogens.</title>
        <authorList>
            <person name="Haridas S."/>
            <person name="Albert R."/>
            <person name="Binder M."/>
            <person name="Bloem J."/>
            <person name="Labutti K."/>
            <person name="Salamov A."/>
            <person name="Andreopoulos B."/>
            <person name="Baker S."/>
            <person name="Barry K."/>
            <person name="Bills G."/>
            <person name="Bluhm B."/>
            <person name="Cannon C."/>
            <person name="Castanera R."/>
            <person name="Culley D."/>
            <person name="Daum C."/>
            <person name="Ezra D."/>
            <person name="Gonzalez J."/>
            <person name="Henrissat B."/>
            <person name="Kuo A."/>
            <person name="Liang C."/>
            <person name="Lipzen A."/>
            <person name="Lutzoni F."/>
            <person name="Magnuson J."/>
            <person name="Mondo S."/>
            <person name="Nolan M."/>
            <person name="Ohm R."/>
            <person name="Pangilinan J."/>
            <person name="Park H.-J."/>
            <person name="Ramirez L."/>
            <person name="Alfaro M."/>
            <person name="Sun H."/>
            <person name="Tritt A."/>
            <person name="Yoshinaga Y."/>
            <person name="Zwiers L.-H."/>
            <person name="Turgeon B."/>
            <person name="Goodwin S."/>
            <person name="Spatafora J."/>
            <person name="Crous P."/>
            <person name="Grigoriev I."/>
        </authorList>
    </citation>
    <scope>NUCLEOTIDE SEQUENCE</scope>
    <source>
        <strain evidence="3">CBS 690.94</strain>
    </source>
</reference>
<dbReference type="AlphaFoldDB" id="A0A9P4UEY8"/>
<dbReference type="EMBL" id="MU001496">
    <property type="protein sequence ID" value="KAF2447966.1"/>
    <property type="molecule type" value="Genomic_DNA"/>
</dbReference>
<evidence type="ECO:0000256" key="2">
    <source>
        <dbReference type="SAM" id="Phobius"/>
    </source>
</evidence>
<accession>A0A9P4UEY8</accession>
<protein>
    <recommendedName>
        <fullName evidence="5">GIY-YIG domain-containing protein</fullName>
    </recommendedName>
</protein>
<gene>
    <name evidence="3" type="ORF">P171DRAFT_408576</name>
</gene>
<keyword evidence="2" id="KW-0812">Transmembrane</keyword>
<feature type="region of interest" description="Disordered" evidence="1">
    <location>
        <begin position="1"/>
        <end position="35"/>
    </location>
</feature>
<feature type="transmembrane region" description="Helical" evidence="2">
    <location>
        <begin position="296"/>
        <end position="314"/>
    </location>
</feature>
<comment type="caution">
    <text evidence="3">The sequence shown here is derived from an EMBL/GenBank/DDBJ whole genome shotgun (WGS) entry which is preliminary data.</text>
</comment>
<name>A0A9P4UEY8_9PLEO</name>
<dbReference type="Proteomes" id="UP000799764">
    <property type="component" value="Unassembled WGS sequence"/>
</dbReference>
<keyword evidence="2" id="KW-0472">Membrane</keyword>
<evidence type="ECO:0008006" key="5">
    <source>
        <dbReference type="Google" id="ProtNLM"/>
    </source>
</evidence>
<evidence type="ECO:0000313" key="3">
    <source>
        <dbReference type="EMBL" id="KAF2447966.1"/>
    </source>
</evidence>
<dbReference type="OrthoDB" id="5412936at2759"/>
<evidence type="ECO:0000256" key="1">
    <source>
        <dbReference type="SAM" id="MobiDB-lite"/>
    </source>
</evidence>
<organism evidence="3 4">
    <name type="scientific">Karstenula rhodostoma CBS 690.94</name>
    <dbReference type="NCBI Taxonomy" id="1392251"/>
    <lineage>
        <taxon>Eukaryota</taxon>
        <taxon>Fungi</taxon>
        <taxon>Dikarya</taxon>
        <taxon>Ascomycota</taxon>
        <taxon>Pezizomycotina</taxon>
        <taxon>Dothideomycetes</taxon>
        <taxon>Pleosporomycetidae</taxon>
        <taxon>Pleosporales</taxon>
        <taxon>Massarineae</taxon>
        <taxon>Didymosphaeriaceae</taxon>
        <taxon>Karstenula</taxon>
    </lineage>
</organism>